<sequence>MAKQRIEYQDMIDLDGYRKAVGESRQDFKAFYDEVMKLLAAMQQQSAALKGELATLFSKNQGNNSNQQMQDYAQRVTYLRAQLNEAKAAEESLMKTQQLHGQVTESLIQRQERLLKEYVSLEGNTAKVIQTKKRLAREMVDVQNQLDRVAKSTKATVNATKEAEGQYNRLQKELSEARRELKALDNAFDSTTGRLNKNNAAAVLLANKINTADTSLKKMSATMGQHQMKVGQYENALSGLANGGVMGLIGSLGLLGIAFTKAIELAGQALGKMSEFEQLRGGLKAVTDGSRELGQVQQFLEATADKLGVSFVALATAYRGVKVGTEGTKLEGKEAERIFKAFVTRLAELKVPAEKAEKALLALEQMISKGNVSAEELRQQLGDAMPGAFKLFADAAGVSTMELNDMLKNGEVLAVDILPKVADQLEKTFSGQATANVESLAGATARLDNQTGLLLDTFNQQAGITGFFAKIKNGIADTLAAMRLAVKDGDWLTFFNSFGRLFNPGAIFTGVGSSDALSQEQQLQAFREMSAGMRKAKLDILKEQAESAKNEADFLAQTPAQKKAAMERYKANLEEYNKLYRENIKLQAKDRADAIAQEQRENKDAHDKKLADLKTRAEELSLAERNALIARYQQQIKLDQELVKKRPDLVNSLNADIAANKEYIKVLEGVNKAKAKSDAADAKRDEKDRERDAERKKREAEQKVRQDIADNKTNTSVQASGLEASFASGAMSEADYINQRLAILQDGVLREQAILRAAGKENTAEYAQTQQELNDIAADYIKKRNKLQEEAFKKAVTGVSKAIASTKGSIEGELSTRLADLQKAYNNEEAEIAGQVSKRQISEGEGEQRLFDLKIQLLQDIEAATLKSNESIQQMSESRLRKVEDSLRESGATEVQIAEALEKERENIEKERLDGLQEIADLEVKINDTKNEKKKSGDKRTAEERLKIENAALELMRASIAGFFDIQAQFRDQDLQRLEKDKEHELSMSDQSESSKAAIEEKYDRKARELKRKQAADDKAAALFQIAIDTTVAVTKALPNIPLAILIGALGALNAGLVIARPLPEFFKGTSDAPEGPAWVGERGYELIESKKGGKPSYRLAAEKQVAYLNAHDRVYNHAETKRILQVNQDIAQDVRSAPGGSLYTPPVIHAGLTESAMRQIMKEAFEAQLLYQTILDEDKLRHFIQKANTRTEYMNSYFSLPKPKR</sequence>
<evidence type="ECO:0000313" key="5">
    <source>
        <dbReference type="Proteomes" id="UP000598820"/>
    </source>
</evidence>
<feature type="region of interest" description="Disordered" evidence="2">
    <location>
        <begin position="675"/>
        <end position="715"/>
    </location>
</feature>
<evidence type="ECO:0000256" key="1">
    <source>
        <dbReference type="SAM" id="Coils"/>
    </source>
</evidence>
<reference evidence="4" key="1">
    <citation type="submission" date="2020-09" db="EMBL/GenBank/DDBJ databases">
        <authorList>
            <person name="Kim M.K."/>
        </authorList>
    </citation>
    <scope>NUCLEOTIDE SEQUENCE</scope>
    <source>
        <strain evidence="4">BT702</strain>
    </source>
</reference>
<feature type="coiled-coil region" evidence="1">
    <location>
        <begin position="770"/>
        <end position="838"/>
    </location>
</feature>
<feature type="domain" description="Tape measure protein N-terminal" evidence="3">
    <location>
        <begin position="271"/>
        <end position="460"/>
    </location>
</feature>
<dbReference type="Pfam" id="PF20155">
    <property type="entry name" value="TMP_3"/>
    <property type="match status" value="1"/>
</dbReference>
<feature type="coiled-coil region" evidence="1">
    <location>
        <begin position="898"/>
        <end position="939"/>
    </location>
</feature>
<dbReference type="AlphaFoldDB" id="A0A927APB4"/>
<evidence type="ECO:0000259" key="3">
    <source>
        <dbReference type="Pfam" id="PF20155"/>
    </source>
</evidence>
<comment type="caution">
    <text evidence="4">The sequence shown here is derived from an EMBL/GenBank/DDBJ whole genome shotgun (WGS) entry which is preliminary data.</text>
</comment>
<proteinExistence type="predicted"/>
<name>A0A927APB4_9BACT</name>
<protein>
    <submittedName>
        <fullName evidence="4">Tape measure protein</fullName>
    </submittedName>
</protein>
<accession>A0A927APB4</accession>
<keyword evidence="1" id="KW-0175">Coiled coil</keyword>
<gene>
    <name evidence="4" type="ORF">IC229_24345</name>
</gene>
<evidence type="ECO:0000256" key="2">
    <source>
        <dbReference type="SAM" id="MobiDB-lite"/>
    </source>
</evidence>
<organism evidence="4 5">
    <name type="scientific">Spirosoma profusum</name>
    <dbReference type="NCBI Taxonomy" id="2771354"/>
    <lineage>
        <taxon>Bacteria</taxon>
        <taxon>Pseudomonadati</taxon>
        <taxon>Bacteroidota</taxon>
        <taxon>Cytophagia</taxon>
        <taxon>Cytophagales</taxon>
        <taxon>Cytophagaceae</taxon>
        <taxon>Spirosoma</taxon>
    </lineage>
</organism>
<feature type="coiled-coil region" evidence="1">
    <location>
        <begin position="538"/>
        <end position="623"/>
    </location>
</feature>
<dbReference type="Proteomes" id="UP000598820">
    <property type="component" value="Unassembled WGS sequence"/>
</dbReference>
<dbReference type="NCBIfam" id="TIGR02675">
    <property type="entry name" value="tape_meas_nterm"/>
    <property type="match status" value="1"/>
</dbReference>
<dbReference type="EMBL" id="JACWZY010000025">
    <property type="protein sequence ID" value="MBD2703799.1"/>
    <property type="molecule type" value="Genomic_DNA"/>
</dbReference>
<feature type="coiled-coil region" evidence="1">
    <location>
        <begin position="132"/>
        <end position="194"/>
    </location>
</feature>
<dbReference type="InterPro" id="IPR013491">
    <property type="entry name" value="Tape_meas_N"/>
</dbReference>
<evidence type="ECO:0000313" key="4">
    <source>
        <dbReference type="EMBL" id="MBD2703799.1"/>
    </source>
</evidence>
<feature type="compositionally biased region" description="Basic and acidic residues" evidence="2">
    <location>
        <begin position="675"/>
        <end position="710"/>
    </location>
</feature>
<dbReference type="RefSeq" id="WP_190889786.1">
    <property type="nucleotide sequence ID" value="NZ_JACWZY010000025.1"/>
</dbReference>
<keyword evidence="5" id="KW-1185">Reference proteome</keyword>